<feature type="binding site" evidence="5">
    <location>
        <position position="203"/>
    </location>
    <ligand>
        <name>Fe cation</name>
        <dbReference type="ChEBI" id="CHEBI:24875"/>
        <note>catalytic</note>
    </ligand>
</feature>
<evidence type="ECO:0008006" key="8">
    <source>
        <dbReference type="Google" id="ProtNLM"/>
    </source>
</evidence>
<keyword evidence="3" id="KW-0223">Dioxygenase</keyword>
<feature type="binding site" evidence="5">
    <location>
        <position position="432"/>
    </location>
    <ligand>
        <name>Fe cation</name>
        <dbReference type="ChEBI" id="CHEBI:24875"/>
        <note>catalytic</note>
    </ligand>
</feature>
<evidence type="ECO:0000313" key="7">
    <source>
        <dbReference type="Proteomes" id="UP000595140"/>
    </source>
</evidence>
<dbReference type="EMBL" id="OOIL02005600">
    <property type="protein sequence ID" value="VFQ95717.1"/>
    <property type="molecule type" value="Genomic_DNA"/>
</dbReference>
<accession>A0A484N511</accession>
<comment type="similarity">
    <text evidence="1">Belongs to the carotenoid oxygenase family.</text>
</comment>
<dbReference type="PANTHER" id="PTHR10543:SF46">
    <property type="entry name" value="CAROTENOID CLEAVAGE DIOXYGENASE 4, CHLOROPLASTIC-RELATED"/>
    <property type="match status" value="1"/>
</dbReference>
<dbReference type="PANTHER" id="PTHR10543">
    <property type="entry name" value="BETA-CAROTENE DIOXYGENASE"/>
    <property type="match status" value="1"/>
</dbReference>
<comment type="cofactor">
    <cofactor evidence="5">
        <name>Fe(2+)</name>
        <dbReference type="ChEBI" id="CHEBI:29033"/>
    </cofactor>
    <text evidence="5">Binds 1 Fe(2+) ion per subunit.</text>
</comment>
<organism evidence="6 7">
    <name type="scientific">Cuscuta campestris</name>
    <dbReference type="NCBI Taxonomy" id="132261"/>
    <lineage>
        <taxon>Eukaryota</taxon>
        <taxon>Viridiplantae</taxon>
        <taxon>Streptophyta</taxon>
        <taxon>Embryophyta</taxon>
        <taxon>Tracheophyta</taxon>
        <taxon>Spermatophyta</taxon>
        <taxon>Magnoliopsida</taxon>
        <taxon>eudicotyledons</taxon>
        <taxon>Gunneridae</taxon>
        <taxon>Pentapetalae</taxon>
        <taxon>asterids</taxon>
        <taxon>lamiids</taxon>
        <taxon>Solanales</taxon>
        <taxon>Convolvulaceae</taxon>
        <taxon>Cuscuteae</taxon>
        <taxon>Cuscuta</taxon>
        <taxon>Cuscuta subgen. Grammica</taxon>
        <taxon>Cuscuta sect. Cleistogrammica</taxon>
    </lineage>
</organism>
<gene>
    <name evidence="6" type="ORF">CCAM_LOCUS37493</name>
</gene>
<proteinExistence type="inferred from homology"/>
<dbReference type="InterPro" id="IPR004294">
    <property type="entry name" value="Carotenoid_Oase"/>
</dbReference>
<evidence type="ECO:0000256" key="3">
    <source>
        <dbReference type="ARBA" id="ARBA00022964"/>
    </source>
</evidence>
<dbReference type="GO" id="GO:0009570">
    <property type="term" value="C:chloroplast stroma"/>
    <property type="evidence" value="ECO:0007669"/>
    <property type="project" value="TreeGrafter"/>
</dbReference>
<dbReference type="Proteomes" id="UP000595140">
    <property type="component" value="Unassembled WGS sequence"/>
</dbReference>
<dbReference type="Pfam" id="PF03055">
    <property type="entry name" value="RPE65"/>
    <property type="match status" value="2"/>
</dbReference>
<dbReference type="GO" id="GO:0046872">
    <property type="term" value="F:metal ion binding"/>
    <property type="evidence" value="ECO:0007669"/>
    <property type="project" value="UniProtKB-KW"/>
</dbReference>
<evidence type="ECO:0000256" key="2">
    <source>
        <dbReference type="ARBA" id="ARBA00022723"/>
    </source>
</evidence>
<dbReference type="AlphaFoldDB" id="A0A484N511"/>
<evidence type="ECO:0000313" key="6">
    <source>
        <dbReference type="EMBL" id="VFQ95717.1"/>
    </source>
</evidence>
<evidence type="ECO:0000256" key="5">
    <source>
        <dbReference type="PIRSR" id="PIRSR604294-1"/>
    </source>
</evidence>
<dbReference type="GO" id="GO:0016121">
    <property type="term" value="P:carotene catabolic process"/>
    <property type="evidence" value="ECO:0007669"/>
    <property type="project" value="TreeGrafter"/>
</dbReference>
<keyword evidence="3" id="KW-0560">Oxidoreductase</keyword>
<evidence type="ECO:0000256" key="4">
    <source>
        <dbReference type="ARBA" id="ARBA00023004"/>
    </source>
</evidence>
<reference evidence="6 7" key="1">
    <citation type="submission" date="2018-04" db="EMBL/GenBank/DDBJ databases">
        <authorList>
            <person name="Vogel A."/>
        </authorList>
    </citation>
    <scope>NUCLEOTIDE SEQUENCE [LARGE SCALE GENOMIC DNA]</scope>
</reference>
<dbReference type="GO" id="GO:0010436">
    <property type="term" value="F:carotenoid dioxygenase activity"/>
    <property type="evidence" value="ECO:0007669"/>
    <property type="project" value="TreeGrafter"/>
</dbReference>
<keyword evidence="7" id="KW-1185">Reference proteome</keyword>
<keyword evidence="4 5" id="KW-0408">Iron</keyword>
<dbReference type="OrthoDB" id="1069523at2759"/>
<protein>
    <recommendedName>
        <fullName evidence="8">9-cis-epoxycarotenoid dioxygenase</fullName>
    </recommendedName>
</protein>
<evidence type="ECO:0000256" key="1">
    <source>
        <dbReference type="ARBA" id="ARBA00006787"/>
    </source>
</evidence>
<name>A0A484N511_9ASTE</name>
<feature type="binding site" evidence="5">
    <location>
        <position position="252"/>
    </location>
    <ligand>
        <name>Fe cation</name>
        <dbReference type="ChEBI" id="CHEBI:24875"/>
        <note>catalytic</note>
    </ligand>
</feature>
<keyword evidence="2 5" id="KW-0479">Metal-binding</keyword>
<sequence length="450" mass="49212">MVFNWANEFIDTFIDPPLRPSVDPRHVLASNFAPVDELPPTECEVVEGSLPPSLEGAYIRNGPNPQHLPRGPYHLFDGDGMLHAVTISGGKATFCSRYVRTYKYELEREAGGPVVPNFFSGFNGLPAFVARGALATARTLCGQYNPANGIGPANTSLARFVGELFALAGSDLPYAVRVTRDGDIVTVCRQDFGGKLETSMTAHPKIDPDTGGVYAFRYGITPPYLTLFRVNPDGTKERDVPILSVTRPSFMHDFAITKNYAVFGETQIEMAASLLDLVFRTGFSPVKVDPRKVPRIGVIRRDAEEGSEMRWNLDLGVINPAYVAKKNKYVYAGIGNPTPKVSGVVKLDISMSESDRRDCTVASRLYGPGCFGGEPFFVAKEGAVEEDEGYVLSYVHDEKTGESRFIVMDAQSPDLHIVAAVLLPRRVPYGFHGLFVSQHHLLPVAEPGGH</sequence>